<name>A0A0G0L664_9BACT</name>
<protein>
    <submittedName>
        <fullName evidence="2">Uncharacterized protein</fullName>
    </submittedName>
</protein>
<feature type="transmembrane region" description="Helical" evidence="1">
    <location>
        <begin position="6"/>
        <end position="33"/>
    </location>
</feature>
<dbReference type="EMBL" id="LBVO01000051">
    <property type="protein sequence ID" value="KKQ87518.1"/>
    <property type="molecule type" value="Genomic_DNA"/>
</dbReference>
<evidence type="ECO:0000313" key="3">
    <source>
        <dbReference type="Proteomes" id="UP000033934"/>
    </source>
</evidence>
<keyword evidence="1" id="KW-1133">Transmembrane helix</keyword>
<keyword evidence="1" id="KW-0472">Membrane</keyword>
<evidence type="ECO:0000256" key="1">
    <source>
        <dbReference type="SAM" id="Phobius"/>
    </source>
</evidence>
<organism evidence="2 3">
    <name type="scientific">Berkelbacteria bacterium GW2011_GWA2_38_9</name>
    <dbReference type="NCBI Taxonomy" id="1618334"/>
    <lineage>
        <taxon>Bacteria</taxon>
        <taxon>Candidatus Berkelbacteria</taxon>
    </lineage>
</organism>
<comment type="caution">
    <text evidence="2">The sequence shown here is derived from an EMBL/GenBank/DDBJ whole genome shotgun (WGS) entry which is preliminary data.</text>
</comment>
<dbReference type="AlphaFoldDB" id="A0A0G0L664"/>
<dbReference type="Proteomes" id="UP000033934">
    <property type="component" value="Unassembled WGS sequence"/>
</dbReference>
<accession>A0A0G0L664</accession>
<proteinExistence type="predicted"/>
<gene>
    <name evidence="2" type="ORF">UT11_C0051G0011</name>
</gene>
<evidence type="ECO:0000313" key="2">
    <source>
        <dbReference type="EMBL" id="KKQ87518.1"/>
    </source>
</evidence>
<reference evidence="2 3" key="1">
    <citation type="journal article" date="2015" name="Nature">
        <title>rRNA introns, odd ribosomes, and small enigmatic genomes across a large radiation of phyla.</title>
        <authorList>
            <person name="Brown C.T."/>
            <person name="Hug L.A."/>
            <person name="Thomas B.C."/>
            <person name="Sharon I."/>
            <person name="Castelle C.J."/>
            <person name="Singh A."/>
            <person name="Wilkins M.J."/>
            <person name="Williams K.H."/>
            <person name="Banfield J.F."/>
        </authorList>
    </citation>
    <scope>NUCLEOTIDE SEQUENCE [LARGE SCALE GENOMIC DNA]</scope>
</reference>
<sequence>MSLQEVFYLVAIIFMSVMLILMIICAILSFDLLNQLRKIARTTQEFVDSASEKGHRILDRAEDVIPKLVETISIGKHIKEAIKEWKKK</sequence>
<keyword evidence="1" id="KW-0812">Transmembrane</keyword>